<dbReference type="EMBL" id="FNIB01000005">
    <property type="protein sequence ID" value="SDN36260.1"/>
    <property type="molecule type" value="Genomic_DNA"/>
</dbReference>
<gene>
    <name evidence="1" type="ORF">SAMN05216368_10539</name>
</gene>
<protein>
    <recommendedName>
        <fullName evidence="3">AAA domain-containing protein</fullName>
    </recommendedName>
</protein>
<proteinExistence type="predicted"/>
<evidence type="ECO:0000313" key="1">
    <source>
        <dbReference type="EMBL" id="SDN36260.1"/>
    </source>
</evidence>
<evidence type="ECO:0008006" key="3">
    <source>
        <dbReference type="Google" id="ProtNLM"/>
    </source>
</evidence>
<dbReference type="Proteomes" id="UP000199639">
    <property type="component" value="Unassembled WGS sequence"/>
</dbReference>
<reference evidence="1 2" key="1">
    <citation type="submission" date="2016-10" db="EMBL/GenBank/DDBJ databases">
        <authorList>
            <person name="Varghese N."/>
            <person name="Submissions S."/>
        </authorList>
    </citation>
    <scope>NUCLEOTIDE SEQUENCE [LARGE SCALE GENOMIC DNA]</scope>
    <source>
        <strain evidence="1 2">CGMCC 1.11215</strain>
    </source>
</reference>
<evidence type="ECO:0000313" key="2">
    <source>
        <dbReference type="Proteomes" id="UP000199639"/>
    </source>
</evidence>
<sequence>MGVLARITRRAIHAESSTQSWTICFRRCRQSHSRVPKASTRLLPPNVASRPYFGWMHSTTSSASARPPDIIKTSQQPVLIDEWQRHPPVWDLVRRAVDDTQRTSRFLLTGSAAPKNAPIHSAATCAAFCGSKSNSEKTSPTWCSLTPVHTRTAGRTALPSCHWRCLDPDQAVSGTRESIRLCRRFHRQVSGHPEPTD</sequence>
<name>A0A5E9FXI7_9MICO</name>
<dbReference type="AlphaFoldDB" id="A0A5E9FXI7"/>
<organism evidence="1 2">
    <name type="scientific">Cryobacterium flavum</name>
    <dbReference type="NCBI Taxonomy" id="1424659"/>
    <lineage>
        <taxon>Bacteria</taxon>
        <taxon>Bacillati</taxon>
        <taxon>Actinomycetota</taxon>
        <taxon>Actinomycetes</taxon>
        <taxon>Micrococcales</taxon>
        <taxon>Microbacteriaceae</taxon>
        <taxon>Cryobacterium</taxon>
    </lineage>
</organism>
<accession>A0A5E9FXI7</accession>